<keyword evidence="3" id="KW-1185">Reference proteome</keyword>
<protein>
    <submittedName>
        <fullName evidence="2">Uncharacterized protein</fullName>
    </submittedName>
</protein>
<dbReference type="AlphaFoldDB" id="A0A1E5VI59"/>
<dbReference type="Proteomes" id="UP000095767">
    <property type="component" value="Unassembled WGS sequence"/>
</dbReference>
<dbReference type="EMBL" id="LWDX02038835">
    <property type="protein sequence ID" value="OEL24819.1"/>
    <property type="molecule type" value="Genomic_DNA"/>
</dbReference>
<name>A0A1E5VI59_9POAL</name>
<feature type="region of interest" description="Disordered" evidence="1">
    <location>
        <begin position="47"/>
        <end position="118"/>
    </location>
</feature>
<sequence length="118" mass="12856">MWLGSGGAQESTHDLVVEGAGEATLSSMATMRRTTRKDQQEEAVAMRKASRARQLGRGRDGVTVRGRELGNEKLHKDYPSAASEKGATASGDMVKTNDYGRYDPTPAFSKPRFKIIPN</sequence>
<dbReference type="InterPro" id="IPR038974">
    <property type="entry name" value="CIF1/2"/>
</dbReference>
<dbReference type="PANTHER" id="PTHR35290:SF4">
    <property type="entry name" value="OS11G0323860 PROTEIN"/>
    <property type="match status" value="1"/>
</dbReference>
<proteinExistence type="predicted"/>
<feature type="compositionally biased region" description="Basic and acidic residues" evidence="1">
    <location>
        <begin position="57"/>
        <end position="78"/>
    </location>
</feature>
<dbReference type="OrthoDB" id="1936508at2759"/>
<comment type="caution">
    <text evidence="2">The sequence shown here is derived from an EMBL/GenBank/DDBJ whole genome shotgun (WGS) entry which is preliminary data.</text>
</comment>
<accession>A0A1E5VI59</accession>
<dbReference type="PANTHER" id="PTHR35290">
    <property type="entry name" value="PROTEIN CASPARIAN STRIP INTEGRITY FACTOR 1-RELATED"/>
    <property type="match status" value="1"/>
</dbReference>
<evidence type="ECO:0000256" key="1">
    <source>
        <dbReference type="SAM" id="MobiDB-lite"/>
    </source>
</evidence>
<evidence type="ECO:0000313" key="3">
    <source>
        <dbReference type="Proteomes" id="UP000095767"/>
    </source>
</evidence>
<gene>
    <name evidence="2" type="ORF">BAE44_0014162</name>
</gene>
<reference evidence="2 3" key="1">
    <citation type="submission" date="2016-09" db="EMBL/GenBank/DDBJ databases">
        <title>The draft genome of Dichanthelium oligosanthes: A C3 panicoid grass species.</title>
        <authorList>
            <person name="Studer A.J."/>
            <person name="Schnable J.C."/>
            <person name="Brutnell T.P."/>
        </authorList>
    </citation>
    <scope>NUCLEOTIDE SEQUENCE [LARGE SCALE GENOMIC DNA]</scope>
    <source>
        <strain evidence="3">cv. Kellogg 1175</strain>
        <tissue evidence="2">Leaf</tissue>
    </source>
</reference>
<evidence type="ECO:0000313" key="2">
    <source>
        <dbReference type="EMBL" id="OEL24819.1"/>
    </source>
</evidence>
<organism evidence="2 3">
    <name type="scientific">Dichanthelium oligosanthes</name>
    <dbReference type="NCBI Taxonomy" id="888268"/>
    <lineage>
        <taxon>Eukaryota</taxon>
        <taxon>Viridiplantae</taxon>
        <taxon>Streptophyta</taxon>
        <taxon>Embryophyta</taxon>
        <taxon>Tracheophyta</taxon>
        <taxon>Spermatophyta</taxon>
        <taxon>Magnoliopsida</taxon>
        <taxon>Liliopsida</taxon>
        <taxon>Poales</taxon>
        <taxon>Poaceae</taxon>
        <taxon>PACMAD clade</taxon>
        <taxon>Panicoideae</taxon>
        <taxon>Panicodae</taxon>
        <taxon>Paniceae</taxon>
        <taxon>Dichantheliinae</taxon>
        <taxon>Dichanthelium</taxon>
    </lineage>
</organism>